<proteinExistence type="predicted"/>
<keyword evidence="2" id="KW-1185">Reference proteome</keyword>
<dbReference type="RefSeq" id="YP_009624211.1">
    <property type="nucleotide sequence ID" value="NC_042118.1"/>
</dbReference>
<dbReference type="OrthoDB" id="22300at10239"/>
<protein>
    <submittedName>
        <fullName evidence="1">Tail terminator</fullName>
    </submittedName>
</protein>
<dbReference type="EMBL" id="MG925345">
    <property type="protein sequence ID" value="AVJ49913.1"/>
    <property type="molecule type" value="Genomic_DNA"/>
</dbReference>
<evidence type="ECO:0000313" key="2">
    <source>
        <dbReference type="Proteomes" id="UP000241035"/>
    </source>
</evidence>
<name>A0A2P1CF98_9CAUD</name>
<reference evidence="1 2" key="1">
    <citation type="submission" date="2018-02" db="EMBL/GenBank/DDBJ databases">
        <authorList>
            <person name="Zack K.M."/>
            <person name="Garlena R.A."/>
            <person name="Russell D.A."/>
            <person name="Pope W.H."/>
            <person name="Jacobs-Sera D."/>
            <person name="Hatfull G.F."/>
        </authorList>
    </citation>
    <scope>NUCLEOTIDE SEQUENCE [LARGE SCALE GENOMIC DNA]</scope>
</reference>
<organism evidence="1 2">
    <name type="scientific">Microbacterium phage Koji</name>
    <dbReference type="NCBI Taxonomy" id="2099625"/>
    <lineage>
        <taxon>Viruses</taxon>
        <taxon>Duplodnaviria</taxon>
        <taxon>Heunggongvirae</taxon>
        <taxon>Uroviricota</taxon>
        <taxon>Caudoviricetes</taxon>
        <taxon>Kojivirus</taxon>
        <taxon>Kojivirus koji</taxon>
    </lineage>
</organism>
<sequence length="119" mass="12223">MTASMSDITSLLDAAGVPSVTGYAATKAALPYVVARPLTTLYGEMALNGSALSWDTQFALYCAAGSVEASHNLATDVVRILHGARVGDSTLAASLGYVGAQVEGHYETQVTIQTDQGGI</sequence>
<dbReference type="Proteomes" id="UP000241035">
    <property type="component" value="Segment"/>
</dbReference>
<dbReference type="GeneID" id="40101053"/>
<evidence type="ECO:0000313" key="1">
    <source>
        <dbReference type="EMBL" id="AVJ49913.1"/>
    </source>
</evidence>
<accession>A0A2P1CF98</accession>
<dbReference type="KEGG" id="vg:40101053"/>
<gene>
    <name evidence="1" type="primary">12</name>
    <name evidence="1" type="ORF">PBI_KOJI_12</name>
</gene>